<dbReference type="AlphaFoldDB" id="A0AAX3BDS9"/>
<dbReference type="EMBL" id="CP073355">
    <property type="protein sequence ID" value="URA10427.1"/>
    <property type="molecule type" value="Genomic_DNA"/>
</dbReference>
<sequence length="78" mass="9059">MYKIIQFKELEVQGGVSDVERRPITETAKKSIKTSKMEILDYFVRITGLKIETMPQALEATWRKKTIYVGKKITLKPI</sequence>
<keyword evidence="2" id="KW-1185">Reference proteome</keyword>
<gene>
    <name evidence="1" type="ORF">KDW03_01080</name>
</gene>
<dbReference type="RefSeq" id="WP_271435554.1">
    <property type="nucleotide sequence ID" value="NZ_CP073355.1"/>
</dbReference>
<protein>
    <submittedName>
        <fullName evidence="1">Uncharacterized protein</fullName>
    </submittedName>
</protein>
<name>A0AAX3BDS9_9SPIR</name>
<accession>A0AAX3BDS9</accession>
<evidence type="ECO:0000313" key="2">
    <source>
        <dbReference type="Proteomes" id="UP001056539"/>
    </source>
</evidence>
<reference evidence="1" key="1">
    <citation type="submission" date="2021-04" db="EMBL/GenBank/DDBJ databases">
        <authorList>
            <person name="Postec A."/>
        </authorList>
    </citation>
    <scope>NUCLEOTIDE SEQUENCE</scope>
    <source>
        <strain evidence="1">F1F22</strain>
    </source>
</reference>
<reference evidence="1" key="2">
    <citation type="submission" date="2022-06" db="EMBL/GenBank/DDBJ databases">
        <title>Thermospira aquatica gen. nov., sp. nov.</title>
        <authorList>
            <person name="Ben Ali Gam Z."/>
            <person name="Labat M."/>
        </authorList>
    </citation>
    <scope>NUCLEOTIDE SEQUENCE</scope>
    <source>
        <strain evidence="1">F1F22</strain>
    </source>
</reference>
<organism evidence="1 2">
    <name type="scientific">Thermospira aquatica</name>
    <dbReference type="NCBI Taxonomy" id="2828656"/>
    <lineage>
        <taxon>Bacteria</taxon>
        <taxon>Pseudomonadati</taxon>
        <taxon>Spirochaetota</taxon>
        <taxon>Spirochaetia</taxon>
        <taxon>Brevinematales</taxon>
        <taxon>Thermospiraceae</taxon>
        <taxon>Thermospira</taxon>
    </lineage>
</organism>
<evidence type="ECO:0000313" key="1">
    <source>
        <dbReference type="EMBL" id="URA10427.1"/>
    </source>
</evidence>
<dbReference type="KEGG" id="taqu:KDW03_01080"/>
<proteinExistence type="predicted"/>
<dbReference type="Proteomes" id="UP001056539">
    <property type="component" value="Chromosome"/>
</dbReference>